<reference evidence="2" key="1">
    <citation type="journal article" date="2019" name="Int. J. Syst. Evol. Microbiol.">
        <title>The Global Catalogue of Microorganisms (GCM) 10K type strain sequencing project: providing services to taxonomists for standard genome sequencing and annotation.</title>
        <authorList>
            <consortium name="The Broad Institute Genomics Platform"/>
            <consortium name="The Broad Institute Genome Sequencing Center for Infectious Disease"/>
            <person name="Wu L."/>
            <person name="Ma J."/>
        </authorList>
    </citation>
    <scope>NUCLEOTIDE SEQUENCE [LARGE SCALE GENOMIC DNA]</scope>
    <source>
        <strain evidence="2">CCM 8907</strain>
    </source>
</reference>
<evidence type="ECO:0000313" key="1">
    <source>
        <dbReference type="EMBL" id="MFC6274709.1"/>
    </source>
</evidence>
<dbReference type="EMBL" id="JBHSSJ010000003">
    <property type="protein sequence ID" value="MFC6274709.1"/>
    <property type="molecule type" value="Genomic_DNA"/>
</dbReference>
<dbReference type="RefSeq" id="WP_125640020.1">
    <property type="nucleotide sequence ID" value="NZ_JBHSSJ010000003.1"/>
</dbReference>
<dbReference type="Proteomes" id="UP001596191">
    <property type="component" value="Unassembled WGS sequence"/>
</dbReference>
<sequence>MKEERITYTKTDWQQAQNAVFNEYDRLVKEMHDEGVDYTILQARRIVIYQDLLEEWKHNVPTLMVDLEDNDQARSVFADLDEDGSSHLLSRCAKQMENWPDYIPSPLTIWLELAEDAEED</sequence>
<evidence type="ECO:0000313" key="2">
    <source>
        <dbReference type="Proteomes" id="UP001596191"/>
    </source>
</evidence>
<name>A0ABW1TMJ3_9LACO</name>
<comment type="caution">
    <text evidence="1">The sequence shown here is derived from an EMBL/GenBank/DDBJ whole genome shotgun (WGS) entry which is preliminary data.</text>
</comment>
<accession>A0ABW1TMJ3</accession>
<gene>
    <name evidence="1" type="ORF">ACFQET_04175</name>
</gene>
<protein>
    <submittedName>
        <fullName evidence="1">Uncharacterized protein</fullName>
    </submittedName>
</protein>
<keyword evidence="2" id="KW-1185">Reference proteome</keyword>
<proteinExistence type="predicted"/>
<organism evidence="1 2">
    <name type="scientific">Levilactobacillus tangyuanensis</name>
    <dbReference type="NCBI Taxonomy" id="2486021"/>
    <lineage>
        <taxon>Bacteria</taxon>
        <taxon>Bacillati</taxon>
        <taxon>Bacillota</taxon>
        <taxon>Bacilli</taxon>
        <taxon>Lactobacillales</taxon>
        <taxon>Lactobacillaceae</taxon>
        <taxon>Levilactobacillus</taxon>
    </lineage>
</organism>